<sequence>MRLEVLGFWGGTPERGGATSGYLLHLDQGVLMLDCGSGVMSELSRRMAFHKVRYLILSHLHFDHIADVGILQYGFNRALRNGWVAEPLPVLAAGEPRVFWDALQSQEAHWEEIDAAREYAILGAKVSFLEVQHTVPCYAVKVVDRSERVFVYSADTAYFEEGLVDFVAGADVFLCEATNFEGSVHSVGRGHMSAGEAGRLAAAAGVGKLVLTHLPSDGNFEAMRQEAKAEFSGQVLLASEVGWWKFR</sequence>
<feature type="domain" description="Metallo-beta-lactamase" evidence="2">
    <location>
        <begin position="18"/>
        <end position="191"/>
    </location>
</feature>
<name>A0ABY5P3U6_9LACT</name>
<evidence type="ECO:0000313" key="4">
    <source>
        <dbReference type="Proteomes" id="UP001315967"/>
    </source>
</evidence>
<dbReference type="SUPFAM" id="SSF56281">
    <property type="entry name" value="Metallo-hydrolase/oxidoreductase"/>
    <property type="match status" value="1"/>
</dbReference>
<dbReference type="SMART" id="SM00849">
    <property type="entry name" value="Lactamase_B"/>
    <property type="match status" value="1"/>
</dbReference>
<dbReference type="InterPro" id="IPR001279">
    <property type="entry name" value="Metallo-B-lactamas"/>
</dbReference>
<dbReference type="RefSeq" id="WP_313792882.1">
    <property type="nucleotide sequence ID" value="NZ_CP102453.1"/>
</dbReference>
<dbReference type="InterPro" id="IPR036866">
    <property type="entry name" value="RibonucZ/Hydroxyglut_hydro"/>
</dbReference>
<keyword evidence="1" id="KW-0862">Zinc</keyword>
<dbReference type="EMBL" id="CP102453">
    <property type="protein sequence ID" value="UUX33381.1"/>
    <property type="molecule type" value="Genomic_DNA"/>
</dbReference>
<protein>
    <submittedName>
        <fullName evidence="3">MBL fold metallo-hydrolase</fullName>
    </submittedName>
</protein>
<dbReference type="PANTHER" id="PTHR46018:SF4">
    <property type="entry name" value="METALLO-HYDROLASE YHFI-RELATED"/>
    <property type="match status" value="1"/>
</dbReference>
<keyword evidence="4" id="KW-1185">Reference proteome</keyword>
<dbReference type="CDD" id="cd07716">
    <property type="entry name" value="RNaseZ_short-form-like_MBL-fold"/>
    <property type="match status" value="1"/>
</dbReference>
<dbReference type="Pfam" id="PF12706">
    <property type="entry name" value="Lactamase_B_2"/>
    <property type="match status" value="1"/>
</dbReference>
<evidence type="ECO:0000313" key="3">
    <source>
        <dbReference type="EMBL" id="UUX33381.1"/>
    </source>
</evidence>
<dbReference type="Gene3D" id="3.60.15.10">
    <property type="entry name" value="Ribonuclease Z/Hydroxyacylglutathione hydrolase-like"/>
    <property type="match status" value="1"/>
</dbReference>
<evidence type="ECO:0000259" key="2">
    <source>
        <dbReference type="SMART" id="SM00849"/>
    </source>
</evidence>
<dbReference type="PANTHER" id="PTHR46018">
    <property type="entry name" value="ZINC PHOSPHODIESTERASE ELAC PROTEIN 1"/>
    <property type="match status" value="1"/>
</dbReference>
<dbReference type="Proteomes" id="UP001315967">
    <property type="component" value="Chromosome"/>
</dbReference>
<accession>A0ABY5P3U6</accession>
<evidence type="ECO:0000256" key="1">
    <source>
        <dbReference type="ARBA" id="ARBA00022833"/>
    </source>
</evidence>
<organism evidence="3 4">
    <name type="scientific">Fundicoccus culcitae</name>
    <dbReference type="NCBI Taxonomy" id="2969821"/>
    <lineage>
        <taxon>Bacteria</taxon>
        <taxon>Bacillati</taxon>
        <taxon>Bacillota</taxon>
        <taxon>Bacilli</taxon>
        <taxon>Lactobacillales</taxon>
        <taxon>Aerococcaceae</taxon>
        <taxon>Fundicoccus</taxon>
    </lineage>
</organism>
<reference evidence="3 4" key="1">
    <citation type="submission" date="2022-08" db="EMBL/GenBank/DDBJ databases">
        <title>Aerococcaceae sp. nov isolated from spoiled eye mask.</title>
        <authorList>
            <person name="Zhou G."/>
            <person name="Xie X.-B."/>
            <person name="Shi Q.-S."/>
            <person name="Wang Y.-S."/>
            <person name="Wen X."/>
            <person name="Peng H."/>
            <person name="Yang X.-J."/>
            <person name="Tao H.-B."/>
            <person name="Huang X.-M."/>
        </authorList>
    </citation>
    <scope>NUCLEOTIDE SEQUENCE [LARGE SCALE GENOMIC DNA]</scope>
    <source>
        <strain evidence="4">DM20194951</strain>
    </source>
</reference>
<proteinExistence type="predicted"/>
<gene>
    <name evidence="3" type="ORF">NRE15_10780</name>
</gene>